<evidence type="ECO:0000256" key="4">
    <source>
        <dbReference type="ARBA" id="ARBA00023235"/>
    </source>
</evidence>
<evidence type="ECO:0000256" key="1">
    <source>
        <dbReference type="ARBA" id="ARBA00005959"/>
    </source>
</evidence>
<feature type="binding site" evidence="5">
    <location>
        <position position="254"/>
    </location>
    <ligand>
        <name>substrate</name>
    </ligand>
</feature>
<feature type="active site" description="Proton donor/acceptor" evidence="5">
    <location>
        <position position="121"/>
    </location>
</feature>
<comment type="similarity">
    <text evidence="1 5">Belongs to the NAD(P)-dependent epimerase/dehydratase family. Fucose synthase subfamily.</text>
</comment>
<evidence type="ECO:0000313" key="7">
    <source>
        <dbReference type="EMBL" id="QZD93831.1"/>
    </source>
</evidence>
<keyword evidence="5" id="KW-0511">Multifunctional enzyme</keyword>
<dbReference type="InterPro" id="IPR001509">
    <property type="entry name" value="Epimerase_deHydtase"/>
</dbReference>
<dbReference type="PANTHER" id="PTHR43238:SF1">
    <property type="entry name" value="GDP-L-FUCOSE SYNTHASE"/>
    <property type="match status" value="1"/>
</dbReference>
<dbReference type="HAMAP" id="MF_00956">
    <property type="entry name" value="GDP_fucose_synth"/>
    <property type="match status" value="1"/>
</dbReference>
<evidence type="ECO:0000313" key="8">
    <source>
        <dbReference type="Proteomes" id="UP000824300"/>
    </source>
</evidence>
<evidence type="ECO:0000256" key="5">
    <source>
        <dbReference type="HAMAP-Rule" id="MF_00956"/>
    </source>
</evidence>
<comment type="function">
    <text evidence="5">Catalyzes the two-step NADP-dependent conversion of GDP-4-dehydro-6-deoxy-D-mannose to GDP-fucose, involving an epimerase and a reductase reaction.</text>
</comment>
<dbReference type="InterPro" id="IPR028614">
    <property type="entry name" value="GDP_fucose/colitose_synth"/>
</dbReference>
<feature type="binding site" evidence="5">
    <location>
        <begin position="148"/>
        <end position="151"/>
    </location>
    <ligand>
        <name>NADP(+)</name>
        <dbReference type="ChEBI" id="CHEBI:58349"/>
    </ligand>
</feature>
<dbReference type="EMBL" id="CP081296">
    <property type="protein sequence ID" value="QZD93831.1"/>
    <property type="molecule type" value="Genomic_DNA"/>
</dbReference>
<comment type="caution">
    <text evidence="5">Lacks conserved residue(s) required for the propagation of feature annotation.</text>
</comment>
<dbReference type="Gene3D" id="3.40.50.720">
    <property type="entry name" value="NAD(P)-binding Rossmann-like Domain"/>
    <property type="match status" value="1"/>
</dbReference>
<evidence type="ECO:0000256" key="2">
    <source>
        <dbReference type="ARBA" id="ARBA00022857"/>
    </source>
</evidence>
<feature type="binding site" evidence="5">
    <location>
        <position position="194"/>
    </location>
    <ligand>
        <name>substrate</name>
    </ligand>
</feature>
<dbReference type="Pfam" id="PF01370">
    <property type="entry name" value="Epimerase"/>
    <property type="match status" value="1"/>
</dbReference>
<accession>A0ABX8ZXT3</accession>
<dbReference type="CDD" id="cd05239">
    <property type="entry name" value="GDP_FS_SDR_e"/>
    <property type="match status" value="1"/>
</dbReference>
<keyword evidence="4 5" id="KW-0413">Isomerase</keyword>
<name>A0ABX8ZXT3_9SPHN</name>
<dbReference type="InterPro" id="IPR036291">
    <property type="entry name" value="NAD(P)-bd_dom_sf"/>
</dbReference>
<dbReference type="Proteomes" id="UP000824300">
    <property type="component" value="Chromosome"/>
</dbReference>
<dbReference type="Gene3D" id="3.90.25.10">
    <property type="entry name" value="UDP-galactose 4-epimerase, domain 1"/>
    <property type="match status" value="1"/>
</dbReference>
<dbReference type="PANTHER" id="PTHR43238">
    <property type="entry name" value="GDP-L-FUCOSE SYNTHASE"/>
    <property type="match status" value="1"/>
</dbReference>
<keyword evidence="2 5" id="KW-0521">NADP</keyword>
<feature type="binding site" evidence="5">
    <location>
        <position position="187"/>
    </location>
    <ligand>
        <name>substrate</name>
    </ligand>
</feature>
<keyword evidence="8" id="KW-1185">Reference proteome</keyword>
<sequence length="294" mass="32383">MVGQALVCRLEREDCEILTAERSLDLREQAEVRRWFSDNRPDAVILAAARVGGILANSERPGEFLYDNLMIAANVIEAARRQRCDKLLFLGSSCIYPKHAEQPIAEDALLTGALEPTNEAYAIAKIAGLKLAASYRREYGCDFISAMPTNLYGPGDNYDPQSSHVIPAMIRRFHEAKLSGADNVAIWGSGTPMREFMHVDDLADACIFLLREYSEEGHINVGSGEEVSIRDLAGLVAQTVGFEGRIECDTTKLDGTPRKLMDSSRLRAMGWTSSVGLEDGLQTAYEAYLSDVAR</sequence>
<evidence type="ECO:0000259" key="6">
    <source>
        <dbReference type="Pfam" id="PF01370"/>
    </source>
</evidence>
<gene>
    <name evidence="5" type="primary">fcl</name>
    <name evidence="7" type="ORF">K3162_08700</name>
</gene>
<protein>
    <recommendedName>
        <fullName evidence="5">GDP-L-fucose synthase</fullName>
        <ecNumber evidence="5">1.1.1.271</ecNumber>
    </recommendedName>
    <alternativeName>
        <fullName evidence="5">GDP-4-keto-6-deoxy-D-mannose-3,5-epimerase-4-reductase</fullName>
    </alternativeName>
</protein>
<dbReference type="SUPFAM" id="SSF51735">
    <property type="entry name" value="NAD(P)-binding Rossmann-fold domains"/>
    <property type="match status" value="1"/>
</dbReference>
<comment type="catalytic activity">
    <reaction evidence="5">
        <text>GDP-beta-L-fucose + NADP(+) = GDP-4-dehydro-alpha-D-rhamnose + NADPH + H(+)</text>
        <dbReference type="Rhea" id="RHEA:18885"/>
        <dbReference type="ChEBI" id="CHEBI:15378"/>
        <dbReference type="ChEBI" id="CHEBI:57273"/>
        <dbReference type="ChEBI" id="CHEBI:57783"/>
        <dbReference type="ChEBI" id="CHEBI:57964"/>
        <dbReference type="ChEBI" id="CHEBI:58349"/>
        <dbReference type="EC" id="1.1.1.271"/>
    </reaction>
</comment>
<organism evidence="7 8">
    <name type="scientific">Qipengyuania xiapuensis</name>
    <dbReference type="NCBI Taxonomy" id="2867236"/>
    <lineage>
        <taxon>Bacteria</taxon>
        <taxon>Pseudomonadati</taxon>
        <taxon>Pseudomonadota</taxon>
        <taxon>Alphaproteobacteria</taxon>
        <taxon>Sphingomonadales</taxon>
        <taxon>Erythrobacteraceae</taxon>
        <taxon>Qipengyuania</taxon>
    </lineage>
</organism>
<feature type="binding site" evidence="5">
    <location>
        <position position="164"/>
    </location>
    <ligand>
        <name>NADP(+)</name>
        <dbReference type="ChEBI" id="CHEBI:58349"/>
    </ligand>
</feature>
<feature type="site" description="Important for catalytic activity" evidence="5">
    <location>
        <position position="94"/>
    </location>
</feature>
<feature type="binding site" evidence="5">
    <location>
        <begin position="90"/>
        <end position="93"/>
    </location>
    <ligand>
        <name>NADP(+)</name>
        <dbReference type="ChEBI" id="CHEBI:58349"/>
    </ligand>
</feature>
<proteinExistence type="inferred from homology"/>
<feature type="site" description="Important for catalytic activity" evidence="5">
    <location>
        <position position="92"/>
    </location>
</feature>
<comment type="pathway">
    <text evidence="5">Nucleotide-sugar biosynthesis; GDP-L-fucose biosynthesis via de novo pathway; GDP-L-fucose from GDP-alpha-D-mannose: step 2/2.</text>
</comment>
<feature type="binding site" evidence="5">
    <location>
        <position position="125"/>
    </location>
    <ligand>
        <name>NADP(+)</name>
        <dbReference type="ChEBI" id="CHEBI:58349"/>
    </ligand>
</feature>
<feature type="domain" description="NAD-dependent epimerase/dehydratase" evidence="6">
    <location>
        <begin position="1"/>
        <end position="222"/>
    </location>
</feature>
<feature type="binding site" evidence="5">
    <location>
        <position position="172"/>
    </location>
    <ligand>
        <name>substrate</name>
    </ligand>
</feature>
<keyword evidence="3 5" id="KW-0560">Oxidoreductase</keyword>
<evidence type="ECO:0000256" key="3">
    <source>
        <dbReference type="ARBA" id="ARBA00023002"/>
    </source>
</evidence>
<dbReference type="EC" id="1.1.1.271" evidence="5"/>
<reference evidence="7 8" key="1">
    <citation type="submission" date="2021-08" db="EMBL/GenBank/DDBJ databases">
        <title>Comparative Genomics Analysis of the Genus Qipengyuania Reveals Extensive Genetic Diversity and Metabolic Versatility, Including the Description of Fifteen Novel Species.</title>
        <authorList>
            <person name="Liu Y."/>
        </authorList>
    </citation>
    <scope>NUCLEOTIDE SEQUENCE [LARGE SCALE GENOMIC DNA]</scope>
    <source>
        <strain evidence="7 8">1NDW3</strain>
    </source>
</reference>